<sequence>MEKGMVYDIIAELASTDSLKEKEAILLKYKQNHLVKDVFRLTYSQKVKFHLKKIPEYEPKDESKTLQDALDFLENVLGARVLTGHAGIAGLKEVLESLCPKDAALVKRIIKRDLECGVGRSIPNKVWENLLPKQPQFLAAPFSKANISKIKFPAIAQLKADGARCFAEVVDGEVNLYSRSGSEYQGLDSLKEEILKITEGLGNVVVDGELVYFPKSKKQGLDMFFDEEEEENIVASREEGNGIANKSIQGTITKDEADCVRFQVWDLINYEVTQGTSSNKNEINKPYEVRLKDLEKITLNSERLELIPSEEVKTLEEAQIIYRKYVDMKLEGIILKNKNGIWADGRTCDQVKFKEEKDFDLEIIGAYPHSKDPEKLGGVNLKSRDGTILVDCGSGFKDKDYEKVKGKKVWIPLEERHELDRRLLWDLHKQGKLIGMIISGVCNAAQKVEGRETYSLFLPRVKMRRLDKQEANDFYEIFGQSPEEYFKR</sequence>
<keyword evidence="4 9" id="KW-0436">Ligase</keyword>
<reference evidence="9 10" key="1">
    <citation type="submission" date="2015-03" db="EMBL/GenBank/DDBJ databases">
        <authorList>
            <person name="Melo L.D.R."/>
            <person name="Veiga P."/>
            <person name="Cerca N."/>
            <person name="Kropinski A.M."/>
            <person name="Azeredo J."/>
            <person name="Almeida C."/>
            <person name="Sillankorva S."/>
        </authorList>
    </citation>
    <scope>NUCLEOTIDE SEQUENCE [LARGE SCALE GENOMIC DNA]</scope>
</reference>
<dbReference type="SUPFAM" id="SSF56091">
    <property type="entry name" value="DNA ligase/mRNA capping enzyme, catalytic domain"/>
    <property type="match status" value="1"/>
</dbReference>
<keyword evidence="10" id="KW-1185">Reference proteome</keyword>
<dbReference type="PROSITE" id="PS50160">
    <property type="entry name" value="DNA_LIGASE_A3"/>
    <property type="match status" value="1"/>
</dbReference>
<evidence type="ECO:0000256" key="5">
    <source>
        <dbReference type="ARBA" id="ARBA00022705"/>
    </source>
</evidence>
<name>A0A0G2SSR1_9CAUD</name>
<comment type="similarity">
    <text evidence="2">Belongs to the ATP-dependent DNA ligase family.</text>
</comment>
<dbReference type="GO" id="GO:0003910">
    <property type="term" value="F:DNA ligase (ATP) activity"/>
    <property type="evidence" value="ECO:0007669"/>
    <property type="project" value="InterPro"/>
</dbReference>
<dbReference type="OrthoDB" id="4135at10239"/>
<evidence type="ECO:0000256" key="2">
    <source>
        <dbReference type="ARBA" id="ARBA00007572"/>
    </source>
</evidence>
<dbReference type="EMBL" id="KP890823">
    <property type="protein sequence ID" value="AKA62057.1"/>
    <property type="molecule type" value="Genomic_DNA"/>
</dbReference>
<comment type="cofactor">
    <cofactor evidence="1">
        <name>a divalent metal cation</name>
        <dbReference type="ChEBI" id="CHEBI:60240"/>
    </cofactor>
</comment>
<keyword evidence="7" id="KW-0234">DNA repair</keyword>
<keyword evidence="5" id="KW-0235">DNA replication</keyword>
<dbReference type="GO" id="GO:0006281">
    <property type="term" value="P:DNA repair"/>
    <property type="evidence" value="ECO:0007669"/>
    <property type="project" value="UniProtKB-KW"/>
</dbReference>
<evidence type="ECO:0000313" key="9">
    <source>
        <dbReference type="EMBL" id="AKA62057.1"/>
    </source>
</evidence>
<dbReference type="InterPro" id="IPR050326">
    <property type="entry name" value="NAD_dep_DNA_ligaseB"/>
</dbReference>
<evidence type="ECO:0000256" key="7">
    <source>
        <dbReference type="ARBA" id="ARBA00023204"/>
    </source>
</evidence>
<dbReference type="GO" id="GO:0005524">
    <property type="term" value="F:ATP binding"/>
    <property type="evidence" value="ECO:0007669"/>
    <property type="project" value="InterPro"/>
</dbReference>
<dbReference type="RefSeq" id="YP_009195613.1">
    <property type="nucleotide sequence ID" value="NC_028762.1"/>
</dbReference>
<evidence type="ECO:0000256" key="3">
    <source>
        <dbReference type="ARBA" id="ARBA00013308"/>
    </source>
</evidence>
<organism evidence="9 10">
    <name type="scientific">Proteus phage vB_PmiM_Pm5461</name>
    <dbReference type="NCBI Taxonomy" id="1636250"/>
    <lineage>
        <taxon>Viruses</taxon>
        <taxon>Duplodnaviria</taxon>
        <taxon>Heunggongvirae</taxon>
        <taxon>Uroviricota</taxon>
        <taxon>Caudoviricetes</taxon>
        <taxon>Pantevenvirales</taxon>
        <taxon>Straboviridae</taxon>
        <taxon>Bragavirus</taxon>
        <taxon>Bragavirus pm5461</taxon>
    </lineage>
</organism>
<protein>
    <recommendedName>
        <fullName evidence="3">DNA ligase</fullName>
    </recommendedName>
</protein>
<evidence type="ECO:0000256" key="4">
    <source>
        <dbReference type="ARBA" id="ARBA00022598"/>
    </source>
</evidence>
<dbReference type="KEGG" id="vg:26622739"/>
<evidence type="ECO:0000259" key="8">
    <source>
        <dbReference type="PROSITE" id="PS50160"/>
    </source>
</evidence>
<dbReference type="Gene3D" id="3.30.470.30">
    <property type="entry name" value="DNA ligase/mRNA capping enzyme"/>
    <property type="match status" value="1"/>
</dbReference>
<dbReference type="InterPro" id="IPR012340">
    <property type="entry name" value="NA-bd_OB-fold"/>
</dbReference>
<dbReference type="PROSITE" id="PS00697">
    <property type="entry name" value="DNA_LIGASE_A1"/>
    <property type="match status" value="1"/>
</dbReference>
<dbReference type="Pfam" id="PF01068">
    <property type="entry name" value="DNA_ligase_A_M"/>
    <property type="match status" value="1"/>
</dbReference>
<dbReference type="InterPro" id="IPR016059">
    <property type="entry name" value="DNA_ligase_ATP-dep_CS"/>
</dbReference>
<dbReference type="Proteomes" id="UP000202749">
    <property type="component" value="Segment"/>
</dbReference>
<dbReference type="PANTHER" id="PTHR47810:SF1">
    <property type="entry name" value="DNA LIGASE B"/>
    <property type="match status" value="1"/>
</dbReference>
<gene>
    <name evidence="9" type="ORF">Pm5461_191</name>
</gene>
<dbReference type="GeneID" id="26622739"/>
<keyword evidence="6" id="KW-0227">DNA damage</keyword>
<proteinExistence type="inferred from homology"/>
<dbReference type="SUPFAM" id="SSF50249">
    <property type="entry name" value="Nucleic acid-binding proteins"/>
    <property type="match status" value="1"/>
</dbReference>
<dbReference type="GO" id="GO:0006260">
    <property type="term" value="P:DNA replication"/>
    <property type="evidence" value="ECO:0007669"/>
    <property type="project" value="UniProtKB-KW"/>
</dbReference>
<dbReference type="InterPro" id="IPR012310">
    <property type="entry name" value="DNA_ligase_ATP-dep_cent"/>
</dbReference>
<dbReference type="PANTHER" id="PTHR47810">
    <property type="entry name" value="DNA LIGASE"/>
    <property type="match status" value="1"/>
</dbReference>
<evidence type="ECO:0000256" key="1">
    <source>
        <dbReference type="ARBA" id="ARBA00001968"/>
    </source>
</evidence>
<evidence type="ECO:0000256" key="6">
    <source>
        <dbReference type="ARBA" id="ARBA00022763"/>
    </source>
</evidence>
<evidence type="ECO:0000313" key="10">
    <source>
        <dbReference type="Proteomes" id="UP000202749"/>
    </source>
</evidence>
<dbReference type="GO" id="GO:0006310">
    <property type="term" value="P:DNA recombination"/>
    <property type="evidence" value="ECO:0007669"/>
    <property type="project" value="InterPro"/>
</dbReference>
<accession>A0A0G2SSR1</accession>
<feature type="domain" description="ATP-dependent DNA ligase family profile" evidence="8">
    <location>
        <begin position="253"/>
        <end position="357"/>
    </location>
</feature>